<sequence>MSNSIPLDWLKTFPHQQAKQAVDALSETWKLLARRHQDGFNRAKKEPDLTLVLCSRVRDLHPRLLGNWSAEPVHVIVDPNTLNIQSRTRTDIEYTWNDSNNWKIVFEFKKLKRTASSYKAYWGSDGLGRFVDGSYSLGDPVACMMGIIIDDYSQCVDPIRLALGSSPDVQTNLRIQPSSDGAHLQAPSVLFPSAAAFDTVHLRPAASAPPHGSIHIAHFFLEFGYSSPAPQSRGKKKV</sequence>
<protein>
    <submittedName>
        <fullName evidence="1">Fis family transcriptional regulator</fullName>
    </submittedName>
</protein>
<reference evidence="1 2" key="1">
    <citation type="submission" date="2019-06" db="EMBL/GenBank/DDBJ databases">
        <title>Pseudomonas bimorpha sp. nov. isolated from bovine raw milk and skim milk concentrate.</title>
        <authorList>
            <person name="Hofmann K."/>
            <person name="Huptas C."/>
            <person name="Doll E."/>
            <person name="Scherer S."/>
            <person name="Wenning M."/>
        </authorList>
    </citation>
    <scope>NUCLEOTIDE SEQUENCE [LARGE SCALE GENOMIC DNA]</scope>
    <source>
        <strain evidence="1 2">DSM 13124</strain>
    </source>
</reference>
<proteinExistence type="predicted"/>
<dbReference type="Proteomes" id="UP000316123">
    <property type="component" value="Unassembled WGS sequence"/>
</dbReference>
<evidence type="ECO:0000313" key="1">
    <source>
        <dbReference type="EMBL" id="TWR54700.1"/>
    </source>
</evidence>
<dbReference type="RefSeq" id="WP_074844844.1">
    <property type="nucleotide sequence ID" value="NZ_FNSU01000001.1"/>
</dbReference>
<name>A0A9X9BP00_PSEMA</name>
<evidence type="ECO:0000313" key="2">
    <source>
        <dbReference type="Proteomes" id="UP000316123"/>
    </source>
</evidence>
<accession>A0A9X9BP00</accession>
<dbReference type="EMBL" id="VFEQ01000017">
    <property type="protein sequence ID" value="TWR54700.1"/>
    <property type="molecule type" value="Genomic_DNA"/>
</dbReference>
<comment type="caution">
    <text evidence="1">The sequence shown here is derived from an EMBL/GenBank/DDBJ whole genome shotgun (WGS) entry which is preliminary data.</text>
</comment>
<dbReference type="OrthoDB" id="287957at2"/>
<organism evidence="1 2">
    <name type="scientific">Pseudomonas marginalis</name>
    <name type="common">Pseudomonas panacis</name>
    <dbReference type="NCBI Taxonomy" id="298"/>
    <lineage>
        <taxon>Bacteria</taxon>
        <taxon>Pseudomonadati</taxon>
        <taxon>Pseudomonadota</taxon>
        <taxon>Gammaproteobacteria</taxon>
        <taxon>Pseudomonadales</taxon>
        <taxon>Pseudomonadaceae</taxon>
        <taxon>Pseudomonas</taxon>
    </lineage>
</organism>
<dbReference type="AlphaFoldDB" id="A0A9X9BP00"/>
<gene>
    <name evidence="1" type="ORF">FIV41_22180</name>
</gene>